<comment type="caution">
    <text evidence="7">The sequence shown here is derived from an EMBL/GenBank/DDBJ whole genome shotgun (WGS) entry which is preliminary data.</text>
</comment>
<feature type="binding site" evidence="6">
    <location>
        <position position="164"/>
    </location>
    <ligand>
        <name>Mg(2+)</name>
        <dbReference type="ChEBI" id="CHEBI:18420"/>
        <label>1</label>
        <note>catalytic</note>
    </ligand>
</feature>
<keyword evidence="5 6" id="KW-0460">Magnesium</keyword>
<dbReference type="InterPro" id="IPR020583">
    <property type="entry name" value="Inositol_monoP_metal-BS"/>
</dbReference>
<reference evidence="7 8" key="1">
    <citation type="journal article" date="2018" name="PLoS Pathog.">
        <title>Evolution of structural diversity of trichothecenes, a family of toxins produced by plant pathogenic and entomopathogenic fungi.</title>
        <authorList>
            <person name="Proctor R.H."/>
            <person name="McCormick S.P."/>
            <person name="Kim H.S."/>
            <person name="Cardoza R.E."/>
            <person name="Stanley A.M."/>
            <person name="Lindo L."/>
            <person name="Kelly A."/>
            <person name="Brown D.W."/>
            <person name="Lee T."/>
            <person name="Vaughan M.M."/>
            <person name="Alexander N.J."/>
            <person name="Busman M."/>
            <person name="Gutierrez S."/>
        </authorList>
    </citation>
    <scope>NUCLEOTIDE SEQUENCE [LARGE SCALE GENOMIC DNA]</scope>
    <source>
        <strain evidence="7 8">IBT 40837</strain>
    </source>
</reference>
<evidence type="ECO:0000256" key="1">
    <source>
        <dbReference type="ARBA" id="ARBA00001946"/>
    </source>
</evidence>
<dbReference type="STRING" id="490622.A0A395NV32"/>
<dbReference type="Gene3D" id="3.40.190.80">
    <property type="match status" value="1"/>
</dbReference>
<dbReference type="CDD" id="cd01517">
    <property type="entry name" value="PAP_phosphatase"/>
    <property type="match status" value="1"/>
</dbReference>
<dbReference type="GO" id="GO:0000103">
    <property type="term" value="P:sulfate assimilation"/>
    <property type="evidence" value="ECO:0007669"/>
    <property type="project" value="TreeGrafter"/>
</dbReference>
<feature type="binding site" evidence="6">
    <location>
        <position position="89"/>
    </location>
    <ligand>
        <name>Mg(2+)</name>
        <dbReference type="ChEBI" id="CHEBI:18420"/>
        <label>1</label>
        <note>catalytic</note>
    </ligand>
</feature>
<evidence type="ECO:0000256" key="2">
    <source>
        <dbReference type="ARBA" id="ARBA00009759"/>
    </source>
</evidence>
<dbReference type="AlphaFoldDB" id="A0A395NV32"/>
<evidence type="ECO:0000256" key="3">
    <source>
        <dbReference type="ARBA" id="ARBA00022723"/>
    </source>
</evidence>
<evidence type="ECO:0000313" key="8">
    <source>
        <dbReference type="Proteomes" id="UP000266272"/>
    </source>
</evidence>
<protein>
    <submittedName>
        <fullName evidence="7">3`2`,5`-bisphosphate nucleotidase</fullName>
    </submittedName>
</protein>
<proteinExistence type="inferred from homology"/>
<dbReference type="PANTHER" id="PTHR43200:SF2">
    <property type="entry name" value="3'(2'),5'-BISPHOSPHATE NUCLEOTIDASE"/>
    <property type="match status" value="1"/>
</dbReference>
<dbReference type="InterPro" id="IPR000760">
    <property type="entry name" value="Inositol_monophosphatase-like"/>
</dbReference>
<keyword evidence="3 6" id="KW-0479">Metal-binding</keyword>
<dbReference type="Proteomes" id="UP000266272">
    <property type="component" value="Unassembled WGS sequence"/>
</dbReference>
<keyword evidence="8" id="KW-1185">Reference proteome</keyword>
<dbReference type="PROSITE" id="PS00629">
    <property type="entry name" value="IMP_1"/>
    <property type="match status" value="1"/>
</dbReference>
<dbReference type="OrthoDB" id="411145at2759"/>
<comment type="cofactor">
    <cofactor evidence="1 6">
        <name>Mg(2+)</name>
        <dbReference type="ChEBI" id="CHEBI:18420"/>
    </cofactor>
</comment>
<accession>A0A395NV32</accession>
<name>A0A395NV32_TRIAR</name>
<comment type="similarity">
    <text evidence="2">Belongs to the inositol monophosphatase superfamily.</text>
</comment>
<dbReference type="InterPro" id="IPR051090">
    <property type="entry name" value="Inositol_monoP_superfamily"/>
</dbReference>
<evidence type="ECO:0000256" key="5">
    <source>
        <dbReference type="ARBA" id="ARBA00022842"/>
    </source>
</evidence>
<evidence type="ECO:0000256" key="4">
    <source>
        <dbReference type="ARBA" id="ARBA00022801"/>
    </source>
</evidence>
<dbReference type="EMBL" id="PXOA01000129">
    <property type="protein sequence ID" value="RFU79959.1"/>
    <property type="molecule type" value="Genomic_DNA"/>
</dbReference>
<evidence type="ECO:0000256" key="6">
    <source>
        <dbReference type="PIRSR" id="PIRSR600760-2"/>
    </source>
</evidence>
<evidence type="ECO:0000313" key="7">
    <source>
        <dbReference type="EMBL" id="RFU79959.1"/>
    </source>
</evidence>
<dbReference type="GO" id="GO:0008441">
    <property type="term" value="F:3'(2'),5'-bisphosphate nucleotidase activity"/>
    <property type="evidence" value="ECO:0007669"/>
    <property type="project" value="TreeGrafter"/>
</dbReference>
<keyword evidence="4" id="KW-0378">Hydrolase</keyword>
<sequence>MSDPRLAVWDDEWAKNKAVAAVQLPLSFIKLVAELTVLRAAVLTRRIISAATEIPKDDATPVTIADLGAQTLIMAALRESFPGHGFVGEEDAGLLRQDEALRAEVFMHVSEACADFRRHETVNIDENRAVTSLQPVETEEKMLELLDLAGRGQSGPKGRFWVMDPVDGTATFLKGQQYAISLALIEDGKEILGVVCYPNLTLDDGIVAETGVDQTGCGVMLSAIRGGGTDYRKLSTEYYLAPARKLELLPPLTGLSGLRFVDCLASKSSRLDIAEGIAKQLGALPFPGIDLWSSHVRYAALMVGEAEEGKHIMIRIPVGASSDPSRAYIWDHAGSQLLYTEMGGKITDVEGKDIDFGAGRTLAANRGLVAAPASIHGEILKLVREWIEKDSQ</sequence>
<feature type="binding site" evidence="6">
    <location>
        <position position="331"/>
    </location>
    <ligand>
        <name>Mg(2+)</name>
        <dbReference type="ChEBI" id="CHEBI:18420"/>
        <label>1</label>
        <note>catalytic</note>
    </ligand>
</feature>
<dbReference type="PANTHER" id="PTHR43200">
    <property type="entry name" value="PHOSPHATASE"/>
    <property type="match status" value="1"/>
</dbReference>
<dbReference type="SUPFAM" id="SSF56655">
    <property type="entry name" value="Carbohydrate phosphatase"/>
    <property type="match status" value="1"/>
</dbReference>
<feature type="binding site" evidence="6">
    <location>
        <position position="167"/>
    </location>
    <ligand>
        <name>Mg(2+)</name>
        <dbReference type="ChEBI" id="CHEBI:18420"/>
        <label>1</label>
        <note>catalytic</note>
    </ligand>
</feature>
<dbReference type="Gene3D" id="3.30.540.10">
    <property type="entry name" value="Fructose-1,6-Bisphosphatase, subunit A, domain 1"/>
    <property type="match status" value="1"/>
</dbReference>
<gene>
    <name evidence="7" type="ORF">TARUN_2251</name>
</gene>
<organism evidence="7 8">
    <name type="scientific">Trichoderma arundinaceum</name>
    <dbReference type="NCBI Taxonomy" id="490622"/>
    <lineage>
        <taxon>Eukaryota</taxon>
        <taxon>Fungi</taxon>
        <taxon>Dikarya</taxon>
        <taxon>Ascomycota</taxon>
        <taxon>Pezizomycotina</taxon>
        <taxon>Sordariomycetes</taxon>
        <taxon>Hypocreomycetidae</taxon>
        <taxon>Hypocreales</taxon>
        <taxon>Hypocreaceae</taxon>
        <taxon>Trichoderma</taxon>
    </lineage>
</organism>
<dbReference type="Pfam" id="PF00459">
    <property type="entry name" value="Inositol_P"/>
    <property type="match status" value="1"/>
</dbReference>
<dbReference type="GO" id="GO:0046872">
    <property type="term" value="F:metal ion binding"/>
    <property type="evidence" value="ECO:0007669"/>
    <property type="project" value="UniProtKB-KW"/>
</dbReference>